<reference evidence="3" key="1">
    <citation type="journal article" date="2014" name="Front. Microbiol.">
        <title>High frequency of phylogenetically diverse reductive dehalogenase-homologous genes in deep subseafloor sedimentary metagenomes.</title>
        <authorList>
            <person name="Kawai M."/>
            <person name="Futagami T."/>
            <person name="Toyoda A."/>
            <person name="Takaki Y."/>
            <person name="Nishi S."/>
            <person name="Hori S."/>
            <person name="Arai W."/>
            <person name="Tsubouchi T."/>
            <person name="Morono Y."/>
            <person name="Uchiyama I."/>
            <person name="Ito T."/>
            <person name="Fujiyama A."/>
            <person name="Inagaki F."/>
            <person name="Takami H."/>
        </authorList>
    </citation>
    <scope>NUCLEOTIDE SEQUENCE</scope>
    <source>
        <strain evidence="3">Expedition CK06-06</strain>
    </source>
</reference>
<name>X0SW52_9ZZZZ</name>
<evidence type="ECO:0000313" key="3">
    <source>
        <dbReference type="EMBL" id="GAF68010.1"/>
    </source>
</evidence>
<sequence>MRITRIICQVFFLGLFVLLAFVSSAAYLGYWPISLFVQLDPLVGLATMLSSGRLHEGLLWGLAVIILSIVLGRVWCNWICPLGSIHHFLGWLTAPKKLAERIRANSYRPLYSLKFYLLAGVLVLALLGSLQIGWLDPICLTLRSF</sequence>
<gene>
    <name evidence="3" type="ORF">S01H1_14696</name>
</gene>
<feature type="transmembrane region" description="Helical" evidence="1">
    <location>
        <begin position="58"/>
        <end position="76"/>
    </location>
</feature>
<evidence type="ECO:0000256" key="1">
    <source>
        <dbReference type="SAM" id="Phobius"/>
    </source>
</evidence>
<keyword evidence="1" id="KW-0812">Transmembrane</keyword>
<accession>X0SW52</accession>
<keyword evidence="1" id="KW-1133">Transmembrane helix</keyword>
<organism evidence="3">
    <name type="scientific">marine sediment metagenome</name>
    <dbReference type="NCBI Taxonomy" id="412755"/>
    <lineage>
        <taxon>unclassified sequences</taxon>
        <taxon>metagenomes</taxon>
        <taxon>ecological metagenomes</taxon>
    </lineage>
</organism>
<keyword evidence="1" id="KW-0472">Membrane</keyword>
<dbReference type="EMBL" id="BARS01007653">
    <property type="protein sequence ID" value="GAF68010.1"/>
    <property type="molecule type" value="Genomic_DNA"/>
</dbReference>
<evidence type="ECO:0000259" key="2">
    <source>
        <dbReference type="Pfam" id="PF12801"/>
    </source>
</evidence>
<comment type="caution">
    <text evidence="3">The sequence shown here is derived from an EMBL/GenBank/DDBJ whole genome shotgun (WGS) entry which is preliminary data.</text>
</comment>
<protein>
    <recommendedName>
        <fullName evidence="2">4Fe-4S ferredoxin-type domain-containing protein</fullName>
    </recommendedName>
</protein>
<dbReference type="InterPro" id="IPR017896">
    <property type="entry name" value="4Fe4S_Fe-S-bd"/>
</dbReference>
<dbReference type="AlphaFoldDB" id="X0SW52"/>
<proteinExistence type="predicted"/>
<feature type="domain" description="4Fe-4S ferredoxin-type" evidence="2">
    <location>
        <begin position="57"/>
        <end position="95"/>
    </location>
</feature>
<feature type="transmembrane region" description="Helical" evidence="1">
    <location>
        <begin position="115"/>
        <end position="135"/>
    </location>
</feature>
<dbReference type="Pfam" id="PF12801">
    <property type="entry name" value="Fer4_5"/>
    <property type="match status" value="1"/>
</dbReference>
<feature type="non-terminal residue" evidence="3">
    <location>
        <position position="145"/>
    </location>
</feature>